<keyword evidence="3 6" id="KW-0274">FAD</keyword>
<dbReference type="GO" id="GO:0050660">
    <property type="term" value="F:flavin adenine dinucleotide binding"/>
    <property type="evidence" value="ECO:0007669"/>
    <property type="project" value="InterPro"/>
</dbReference>
<dbReference type="InterPro" id="IPR000960">
    <property type="entry name" value="Flavin_mOase"/>
</dbReference>
<dbReference type="OrthoDB" id="66881at2759"/>
<dbReference type="AlphaFoldDB" id="A0A2G5E351"/>
<proteinExistence type="inferred from homology"/>
<comment type="cofactor">
    <cofactor evidence="6">
        <name>FAD</name>
        <dbReference type="ChEBI" id="CHEBI:57692"/>
    </cofactor>
</comment>
<keyword evidence="8" id="KW-1185">Reference proteome</keyword>
<keyword evidence="5 6" id="KW-0560">Oxidoreductase</keyword>
<dbReference type="FunFam" id="3.50.50.60:FF:000099">
    <property type="entry name" value="Flavin-containing monooxygenase"/>
    <property type="match status" value="1"/>
</dbReference>
<comment type="similarity">
    <text evidence="1 6">Belongs to the FMO family.</text>
</comment>
<dbReference type="PRINTS" id="PR00370">
    <property type="entry name" value="FMOXYGENASE"/>
</dbReference>
<dbReference type="InterPro" id="IPR036188">
    <property type="entry name" value="FAD/NAD-bd_sf"/>
</dbReference>
<evidence type="ECO:0000256" key="1">
    <source>
        <dbReference type="ARBA" id="ARBA00009183"/>
    </source>
</evidence>
<evidence type="ECO:0000313" key="7">
    <source>
        <dbReference type="EMBL" id="PIA50150.1"/>
    </source>
</evidence>
<dbReference type="GO" id="GO:0050661">
    <property type="term" value="F:NADP binding"/>
    <property type="evidence" value="ECO:0007669"/>
    <property type="project" value="InterPro"/>
</dbReference>
<protein>
    <recommendedName>
        <fullName evidence="6">Flavin-containing monooxygenase</fullName>
        <ecNumber evidence="6">1.-.-.-</ecNumber>
    </recommendedName>
</protein>
<dbReference type="InterPro" id="IPR050346">
    <property type="entry name" value="FMO-like"/>
</dbReference>
<organism evidence="7 8">
    <name type="scientific">Aquilegia coerulea</name>
    <name type="common">Rocky mountain columbine</name>
    <dbReference type="NCBI Taxonomy" id="218851"/>
    <lineage>
        <taxon>Eukaryota</taxon>
        <taxon>Viridiplantae</taxon>
        <taxon>Streptophyta</taxon>
        <taxon>Embryophyta</taxon>
        <taxon>Tracheophyta</taxon>
        <taxon>Spermatophyta</taxon>
        <taxon>Magnoliopsida</taxon>
        <taxon>Ranunculales</taxon>
        <taxon>Ranunculaceae</taxon>
        <taxon>Thalictroideae</taxon>
        <taxon>Aquilegia</taxon>
    </lineage>
</organism>
<dbReference type="Pfam" id="PF00743">
    <property type="entry name" value="FMO-like"/>
    <property type="match status" value="2"/>
</dbReference>
<dbReference type="STRING" id="218851.A0A2G5E351"/>
<gene>
    <name evidence="7" type="ORF">AQUCO_01300707v1</name>
</gene>
<dbReference type="PANTHER" id="PTHR23023">
    <property type="entry name" value="DIMETHYLANILINE MONOOXYGENASE"/>
    <property type="match status" value="1"/>
</dbReference>
<evidence type="ECO:0000256" key="5">
    <source>
        <dbReference type="ARBA" id="ARBA00023002"/>
    </source>
</evidence>
<keyword evidence="2 6" id="KW-0285">Flavoprotein</keyword>
<sequence>MQSQIPQSKNSYKVAVIGAGAAGLVAARELRREGHQVVVFERNSTIGGTWVYEPAIESDPLGVNPSRTIVHTSLYDSLRTNLPREVMGFLDYPFVAKQGKQRDNRRFPGHPEVLHYLEDFMSEFKLSELIRFETEVIHVGLFKEEETQGKWLVKSRRKDRNVEDDEVYNAVVVCNGHYTVPRVAEIPGIDLWPGKQIHSHNYRVPDPFCKKVVVLIGSSASAYDISRDIARVAKEVHVASRSITTETPTKQVGYNNLWMHSMIKCAYEDGTLVFQDGSSVLVDVILHCTGYKYDFPFLETTNIVTVDDNRVGPLYQHVFPPPLAPWLSFIGLPWKVVPFPLCELQSKWVAGILSGRVSLPSQEEMMSDVEAFYANLEAAGMPKRYTHNMASYQFEYDDWLAAQCRRAPTEEWRKQMYAATSKNKVIQPETYRDEWEDHNWLLQAHQDFHQYISN</sequence>
<dbReference type="Proteomes" id="UP000230069">
    <property type="component" value="Unassembled WGS sequence"/>
</dbReference>
<evidence type="ECO:0000256" key="6">
    <source>
        <dbReference type="RuleBase" id="RU361177"/>
    </source>
</evidence>
<keyword evidence="4" id="KW-0521">NADP</keyword>
<evidence type="ECO:0000256" key="2">
    <source>
        <dbReference type="ARBA" id="ARBA00022630"/>
    </source>
</evidence>
<keyword evidence="6" id="KW-0503">Monooxygenase</keyword>
<evidence type="ECO:0000313" key="8">
    <source>
        <dbReference type="Proteomes" id="UP000230069"/>
    </source>
</evidence>
<dbReference type="EMBL" id="KZ305030">
    <property type="protein sequence ID" value="PIA50150.1"/>
    <property type="molecule type" value="Genomic_DNA"/>
</dbReference>
<accession>A0A2G5E351</accession>
<dbReference type="Gene3D" id="3.50.50.60">
    <property type="entry name" value="FAD/NAD(P)-binding domain"/>
    <property type="match status" value="2"/>
</dbReference>
<name>A0A2G5E351_AQUCA</name>
<evidence type="ECO:0000256" key="3">
    <source>
        <dbReference type="ARBA" id="ARBA00022827"/>
    </source>
</evidence>
<dbReference type="InterPro" id="IPR020946">
    <property type="entry name" value="Flavin_mOase-like"/>
</dbReference>
<reference evidence="7 8" key="1">
    <citation type="submission" date="2017-09" db="EMBL/GenBank/DDBJ databases">
        <title>WGS assembly of Aquilegia coerulea Goldsmith.</title>
        <authorList>
            <person name="Hodges S."/>
            <person name="Kramer E."/>
            <person name="Nordborg M."/>
            <person name="Tomkins J."/>
            <person name="Borevitz J."/>
            <person name="Derieg N."/>
            <person name="Yan J."/>
            <person name="Mihaltcheva S."/>
            <person name="Hayes R.D."/>
            <person name="Rokhsar D."/>
        </authorList>
    </citation>
    <scope>NUCLEOTIDE SEQUENCE [LARGE SCALE GENOMIC DNA]</scope>
    <source>
        <strain evidence="8">cv. Goldsmith</strain>
    </source>
</reference>
<dbReference type="EC" id="1.-.-.-" evidence="6"/>
<dbReference type="GO" id="GO:0004499">
    <property type="term" value="F:N,N-dimethylaniline monooxygenase activity"/>
    <property type="evidence" value="ECO:0007669"/>
    <property type="project" value="InterPro"/>
</dbReference>
<evidence type="ECO:0000256" key="4">
    <source>
        <dbReference type="ARBA" id="ARBA00022857"/>
    </source>
</evidence>
<dbReference type="PIRSF" id="PIRSF000332">
    <property type="entry name" value="FMO"/>
    <property type="match status" value="1"/>
</dbReference>
<dbReference type="FunCoup" id="A0A2G5E351">
    <property type="interactions" value="625"/>
</dbReference>
<dbReference type="InParanoid" id="A0A2G5E351"/>
<dbReference type="SUPFAM" id="SSF51905">
    <property type="entry name" value="FAD/NAD(P)-binding domain"/>
    <property type="match status" value="2"/>
</dbReference>